<comment type="caution">
    <text evidence="2">The sequence shown here is derived from an EMBL/GenBank/DDBJ whole genome shotgun (WGS) entry which is preliminary data.</text>
</comment>
<evidence type="ECO:0000256" key="1">
    <source>
        <dbReference type="SAM" id="MobiDB-lite"/>
    </source>
</evidence>
<dbReference type="Proteomes" id="UP000593560">
    <property type="component" value="Unassembled WGS sequence"/>
</dbReference>
<protein>
    <submittedName>
        <fullName evidence="2">Uncharacterized protein</fullName>
    </submittedName>
</protein>
<feature type="region of interest" description="Disordered" evidence="1">
    <location>
        <begin position="1"/>
        <end position="34"/>
    </location>
</feature>
<gene>
    <name evidence="2" type="ORF">Gohar_000676</name>
</gene>
<name>A0A7J9I304_9ROSI</name>
<sequence>MSKERRHDKGRRDVERRRRSLEAGAGGDEEDTWELESRHCDHPFLLTVVVVSYDEPQHVVDFQDKQHNCSHVVVPVLPHLYLQQ</sequence>
<proteinExistence type="predicted"/>
<accession>A0A7J9I304</accession>
<dbReference type="EMBL" id="JABFAD010000013">
    <property type="protein sequence ID" value="MBA0815964.1"/>
    <property type="molecule type" value="Genomic_DNA"/>
</dbReference>
<dbReference type="AlphaFoldDB" id="A0A7J9I304"/>
<organism evidence="2 3">
    <name type="scientific">Gossypium harknessii</name>
    <dbReference type="NCBI Taxonomy" id="34285"/>
    <lineage>
        <taxon>Eukaryota</taxon>
        <taxon>Viridiplantae</taxon>
        <taxon>Streptophyta</taxon>
        <taxon>Embryophyta</taxon>
        <taxon>Tracheophyta</taxon>
        <taxon>Spermatophyta</taxon>
        <taxon>Magnoliopsida</taxon>
        <taxon>eudicotyledons</taxon>
        <taxon>Gunneridae</taxon>
        <taxon>Pentapetalae</taxon>
        <taxon>rosids</taxon>
        <taxon>malvids</taxon>
        <taxon>Malvales</taxon>
        <taxon>Malvaceae</taxon>
        <taxon>Malvoideae</taxon>
        <taxon>Gossypium</taxon>
    </lineage>
</organism>
<evidence type="ECO:0000313" key="2">
    <source>
        <dbReference type="EMBL" id="MBA0815964.1"/>
    </source>
</evidence>
<reference evidence="2 3" key="1">
    <citation type="journal article" date="2019" name="Genome Biol. Evol.">
        <title>Insights into the evolution of the New World diploid cottons (Gossypium, subgenus Houzingenia) based on genome sequencing.</title>
        <authorList>
            <person name="Grover C.E."/>
            <person name="Arick M.A. 2nd"/>
            <person name="Thrash A."/>
            <person name="Conover J.L."/>
            <person name="Sanders W.S."/>
            <person name="Peterson D.G."/>
            <person name="Frelichowski J.E."/>
            <person name="Scheffler J.A."/>
            <person name="Scheffler B.E."/>
            <person name="Wendel J.F."/>
        </authorList>
    </citation>
    <scope>NUCLEOTIDE SEQUENCE [LARGE SCALE GENOMIC DNA]</scope>
    <source>
        <strain evidence="2">0</strain>
        <tissue evidence="2">Leaf</tissue>
    </source>
</reference>
<evidence type="ECO:0000313" key="3">
    <source>
        <dbReference type="Proteomes" id="UP000593560"/>
    </source>
</evidence>
<keyword evidence="3" id="KW-1185">Reference proteome</keyword>
<feature type="compositionally biased region" description="Basic and acidic residues" evidence="1">
    <location>
        <begin position="1"/>
        <end position="16"/>
    </location>
</feature>